<dbReference type="Proteomes" id="UP000001989">
    <property type="component" value="Chromosome"/>
</dbReference>
<name>A0A9J9HDG0_RHIWR</name>
<proteinExistence type="predicted"/>
<evidence type="ECO:0000313" key="1">
    <source>
        <dbReference type="EMBL" id="ABQ69733.1"/>
    </source>
</evidence>
<dbReference type="KEGG" id="swi:Swit_3387"/>
<gene>
    <name evidence="1" type="ordered locus">Swit_3387</name>
</gene>
<accession>A0A9J9HDG0</accession>
<dbReference type="AlphaFoldDB" id="A0A9J9HDG0"/>
<dbReference type="OrthoDB" id="3734119at2"/>
<protein>
    <recommendedName>
        <fullName evidence="3">DUF3018 family protein</fullName>
    </recommendedName>
</protein>
<organism evidence="1 2">
    <name type="scientific">Rhizorhabdus wittichii (strain DSM 6014 / CCUG 31198 / JCM 15750 / NBRC 105917 / EY 4224 / RW1)</name>
    <name type="common">Sphingomonas wittichii</name>
    <dbReference type="NCBI Taxonomy" id="392499"/>
    <lineage>
        <taxon>Bacteria</taxon>
        <taxon>Pseudomonadati</taxon>
        <taxon>Pseudomonadota</taxon>
        <taxon>Alphaproteobacteria</taxon>
        <taxon>Sphingomonadales</taxon>
        <taxon>Sphingomonadaceae</taxon>
        <taxon>Rhizorhabdus</taxon>
    </lineage>
</organism>
<dbReference type="Pfam" id="PF11455">
    <property type="entry name" value="MazE-like"/>
    <property type="match status" value="1"/>
</dbReference>
<reference evidence="1 2" key="1">
    <citation type="journal article" date="2010" name="J. Bacteriol.">
        <title>Genome sequence of the dioxin-mineralizing bacterium Sphingomonas wittichii RW1.</title>
        <authorList>
            <person name="Miller T.R."/>
            <person name="Delcher A.L."/>
            <person name="Salzberg S.L."/>
            <person name="Saunders E."/>
            <person name="Detter J.C."/>
            <person name="Halden R.U."/>
        </authorList>
    </citation>
    <scope>NUCLEOTIDE SEQUENCE [LARGE SCALE GENOMIC DNA]</scope>
    <source>
        <strain evidence="2">DSM 6014 / CCUG 31198 / JCM 15750 / NBRC 105917 / EY 4224 / RW1</strain>
    </source>
</reference>
<dbReference type="EMBL" id="CP000699">
    <property type="protein sequence ID" value="ABQ69733.1"/>
    <property type="molecule type" value="Genomic_DNA"/>
</dbReference>
<keyword evidence="2" id="KW-1185">Reference proteome</keyword>
<sequence>MVATSKPKPVRVKVREHRERLRALGLRPIQIWVPDVRSPSFRDQARRQSQAVAASAHAAEDQAFIDAVSDWSDE</sequence>
<dbReference type="InterPro" id="IPR021558">
    <property type="entry name" value="MazE-like"/>
</dbReference>
<evidence type="ECO:0008006" key="3">
    <source>
        <dbReference type="Google" id="ProtNLM"/>
    </source>
</evidence>
<evidence type="ECO:0000313" key="2">
    <source>
        <dbReference type="Proteomes" id="UP000001989"/>
    </source>
</evidence>